<accession>A0A2S7SR07</accession>
<dbReference type="GO" id="GO:0070677">
    <property type="term" value="F:rRNA (cytosine-2'-O-)-methyltransferase activity"/>
    <property type="evidence" value="ECO:0007669"/>
    <property type="project" value="UniProtKB-UniRule"/>
</dbReference>
<dbReference type="HAMAP" id="MF_01877">
    <property type="entry name" value="16SrRNA_methyltr_I"/>
    <property type="match status" value="1"/>
</dbReference>
<dbReference type="SUPFAM" id="SSF53790">
    <property type="entry name" value="Tetrapyrrole methylase"/>
    <property type="match status" value="1"/>
</dbReference>
<evidence type="ECO:0000256" key="2">
    <source>
        <dbReference type="ARBA" id="ARBA00022552"/>
    </source>
</evidence>
<organism evidence="9 10">
    <name type="scientific">Flavipsychrobacter stenotrophus</name>
    <dbReference type="NCBI Taxonomy" id="2077091"/>
    <lineage>
        <taxon>Bacteria</taxon>
        <taxon>Pseudomonadati</taxon>
        <taxon>Bacteroidota</taxon>
        <taxon>Chitinophagia</taxon>
        <taxon>Chitinophagales</taxon>
        <taxon>Chitinophagaceae</taxon>
        <taxon>Flavipsychrobacter</taxon>
    </lineage>
</organism>
<evidence type="ECO:0000256" key="5">
    <source>
        <dbReference type="ARBA" id="ARBA00022691"/>
    </source>
</evidence>
<dbReference type="Gene3D" id="3.40.1010.10">
    <property type="entry name" value="Cobalt-precorrin-4 Transmethylase, Domain 1"/>
    <property type="match status" value="1"/>
</dbReference>
<dbReference type="NCBIfam" id="TIGR00096">
    <property type="entry name" value="16S rRNA (cytidine(1402)-2'-O)-methyltransferase"/>
    <property type="match status" value="1"/>
</dbReference>
<dbReference type="OrthoDB" id="9809084at2"/>
<dbReference type="Gene3D" id="3.30.950.10">
    <property type="entry name" value="Methyltransferase, Cobalt-precorrin-4 Transmethylase, Domain 2"/>
    <property type="match status" value="1"/>
</dbReference>
<dbReference type="InterPro" id="IPR014777">
    <property type="entry name" value="4pyrrole_Mease_sub1"/>
</dbReference>
<comment type="caution">
    <text evidence="9">The sequence shown here is derived from an EMBL/GenBank/DDBJ whole genome shotgun (WGS) entry which is preliminary data.</text>
</comment>
<dbReference type="InterPro" id="IPR000878">
    <property type="entry name" value="4pyrrol_Mease"/>
</dbReference>
<keyword evidence="1 6" id="KW-0963">Cytoplasm</keyword>
<protein>
    <recommendedName>
        <fullName evidence="6">Ribosomal RNA small subunit methyltransferase I</fullName>
        <ecNumber evidence="6">2.1.1.198</ecNumber>
    </recommendedName>
    <alternativeName>
        <fullName evidence="6">16S rRNA 2'-O-ribose C1402 methyltransferase</fullName>
    </alternativeName>
    <alternativeName>
        <fullName evidence="6">rRNA (cytidine-2'-O-)-methyltransferase RsmI</fullName>
    </alternativeName>
</protein>
<evidence type="ECO:0000256" key="1">
    <source>
        <dbReference type="ARBA" id="ARBA00022490"/>
    </source>
</evidence>
<keyword evidence="2 6" id="KW-0698">rRNA processing</keyword>
<proteinExistence type="inferred from homology"/>
<sequence length="253" mass="28425">MPLYLIPSPIGNLGDITYRAVEVMKEVDCILCEDTRTSGVLVRHYNIQKPLTAYHQHNEHKVVPHLVDQMKAGKSFALITDAGTPGISDPGFLLVRECIANGVHVECLPGATAFVPALVQSGIPSNRFVFEGFLPPKKGRQTMLKKLAEEERTIILYESPHRLVKTLQEFVTYFGADRRGAVCRELTKMFEETNKATMAELAAHYEAHPPKGEIVMVIEGKVVKEETGKSKNKYKNREEDETEEEEVEDENDD</sequence>
<keyword evidence="3 6" id="KW-0489">Methyltransferase</keyword>
<dbReference type="FunFam" id="3.30.950.10:FF:000002">
    <property type="entry name" value="Ribosomal RNA small subunit methyltransferase I"/>
    <property type="match status" value="1"/>
</dbReference>
<evidence type="ECO:0000313" key="9">
    <source>
        <dbReference type="EMBL" id="PQJ09339.1"/>
    </source>
</evidence>
<keyword evidence="10" id="KW-1185">Reference proteome</keyword>
<dbReference type="InterPro" id="IPR035996">
    <property type="entry name" value="4pyrrol_Methylase_sf"/>
</dbReference>
<keyword evidence="4 6" id="KW-0808">Transferase</keyword>
<dbReference type="EMBL" id="PPSL01000006">
    <property type="protein sequence ID" value="PQJ09339.1"/>
    <property type="molecule type" value="Genomic_DNA"/>
</dbReference>
<feature type="compositionally biased region" description="Acidic residues" evidence="7">
    <location>
        <begin position="239"/>
        <end position="253"/>
    </location>
</feature>
<evidence type="ECO:0000256" key="3">
    <source>
        <dbReference type="ARBA" id="ARBA00022603"/>
    </source>
</evidence>
<dbReference type="PANTHER" id="PTHR46111">
    <property type="entry name" value="RIBOSOMAL RNA SMALL SUBUNIT METHYLTRANSFERASE I"/>
    <property type="match status" value="1"/>
</dbReference>
<evidence type="ECO:0000256" key="6">
    <source>
        <dbReference type="HAMAP-Rule" id="MF_01877"/>
    </source>
</evidence>
<comment type="subcellular location">
    <subcellularLocation>
        <location evidence="6">Cytoplasm</location>
    </subcellularLocation>
</comment>
<keyword evidence="5 6" id="KW-0949">S-adenosyl-L-methionine</keyword>
<dbReference type="RefSeq" id="WP_105040789.1">
    <property type="nucleotide sequence ID" value="NZ_PPSL01000006.1"/>
</dbReference>
<comment type="catalytic activity">
    <reaction evidence="6">
        <text>cytidine(1402) in 16S rRNA + S-adenosyl-L-methionine = 2'-O-methylcytidine(1402) in 16S rRNA + S-adenosyl-L-homocysteine + H(+)</text>
        <dbReference type="Rhea" id="RHEA:42924"/>
        <dbReference type="Rhea" id="RHEA-COMP:10285"/>
        <dbReference type="Rhea" id="RHEA-COMP:10286"/>
        <dbReference type="ChEBI" id="CHEBI:15378"/>
        <dbReference type="ChEBI" id="CHEBI:57856"/>
        <dbReference type="ChEBI" id="CHEBI:59789"/>
        <dbReference type="ChEBI" id="CHEBI:74495"/>
        <dbReference type="ChEBI" id="CHEBI:82748"/>
        <dbReference type="EC" id="2.1.1.198"/>
    </reaction>
</comment>
<dbReference type="Proteomes" id="UP000239872">
    <property type="component" value="Unassembled WGS sequence"/>
</dbReference>
<evidence type="ECO:0000256" key="4">
    <source>
        <dbReference type="ARBA" id="ARBA00022679"/>
    </source>
</evidence>
<comment type="function">
    <text evidence="6">Catalyzes the 2'-O-methylation of the ribose of cytidine 1402 (C1402) in 16S rRNA.</text>
</comment>
<dbReference type="PANTHER" id="PTHR46111:SF1">
    <property type="entry name" value="RIBOSOMAL RNA SMALL SUBUNIT METHYLTRANSFERASE I"/>
    <property type="match status" value="1"/>
</dbReference>
<evidence type="ECO:0000259" key="8">
    <source>
        <dbReference type="Pfam" id="PF00590"/>
    </source>
</evidence>
<dbReference type="AlphaFoldDB" id="A0A2S7SR07"/>
<feature type="region of interest" description="Disordered" evidence="7">
    <location>
        <begin position="226"/>
        <end position="253"/>
    </location>
</feature>
<dbReference type="FunFam" id="3.40.1010.10:FF:000007">
    <property type="entry name" value="Ribosomal RNA small subunit methyltransferase I"/>
    <property type="match status" value="1"/>
</dbReference>
<evidence type="ECO:0000256" key="7">
    <source>
        <dbReference type="SAM" id="MobiDB-lite"/>
    </source>
</evidence>
<reference evidence="9 10" key="1">
    <citation type="submission" date="2018-01" db="EMBL/GenBank/DDBJ databases">
        <title>A novel member of the phylum Bacteroidetes isolated from glacier ice.</title>
        <authorList>
            <person name="Liu Q."/>
            <person name="Xin Y.-H."/>
        </authorList>
    </citation>
    <scope>NUCLEOTIDE SEQUENCE [LARGE SCALE GENOMIC DNA]</scope>
    <source>
        <strain evidence="9 10">RB1R16</strain>
    </source>
</reference>
<dbReference type="GO" id="GO:0005737">
    <property type="term" value="C:cytoplasm"/>
    <property type="evidence" value="ECO:0007669"/>
    <property type="project" value="UniProtKB-SubCell"/>
</dbReference>
<feature type="domain" description="Tetrapyrrole methylase" evidence="8">
    <location>
        <begin position="3"/>
        <end position="202"/>
    </location>
</feature>
<dbReference type="CDD" id="cd11648">
    <property type="entry name" value="RsmI"/>
    <property type="match status" value="1"/>
</dbReference>
<dbReference type="Pfam" id="PF00590">
    <property type="entry name" value="TP_methylase"/>
    <property type="match status" value="1"/>
</dbReference>
<dbReference type="EC" id="2.1.1.198" evidence="6"/>
<evidence type="ECO:0000313" key="10">
    <source>
        <dbReference type="Proteomes" id="UP000239872"/>
    </source>
</evidence>
<dbReference type="InterPro" id="IPR014776">
    <property type="entry name" value="4pyrrole_Mease_sub2"/>
</dbReference>
<gene>
    <name evidence="6 9" type="primary">rsmI</name>
    <name evidence="9" type="ORF">CJD36_019005</name>
</gene>
<dbReference type="PIRSF" id="PIRSF005917">
    <property type="entry name" value="MTase_YraL"/>
    <property type="match status" value="1"/>
</dbReference>
<comment type="similarity">
    <text evidence="6">Belongs to the methyltransferase superfamily. RsmI family.</text>
</comment>
<dbReference type="InterPro" id="IPR008189">
    <property type="entry name" value="rRNA_ssu_MeTfrase_I"/>
</dbReference>
<name>A0A2S7SR07_9BACT</name>